<accession>A0ABS2BMQ3</accession>
<keyword evidence="1" id="KW-0812">Transmembrane</keyword>
<evidence type="ECO:0000313" key="2">
    <source>
        <dbReference type="EMBL" id="MBM3116907.1"/>
    </source>
</evidence>
<name>A0ABS2BMQ3_9NEIS</name>
<keyword evidence="3" id="KW-1185">Reference proteome</keyword>
<evidence type="ECO:0000256" key="1">
    <source>
        <dbReference type="SAM" id="Phobius"/>
    </source>
</evidence>
<feature type="transmembrane region" description="Helical" evidence="1">
    <location>
        <begin position="36"/>
        <end position="52"/>
    </location>
</feature>
<comment type="caution">
    <text evidence="2">The sequence shown here is derived from an EMBL/GenBank/DDBJ whole genome shotgun (WGS) entry which is preliminary data.</text>
</comment>
<feature type="transmembrane region" description="Helical" evidence="1">
    <location>
        <begin position="87"/>
        <end position="111"/>
    </location>
</feature>
<dbReference type="Proteomes" id="UP000809431">
    <property type="component" value="Unassembled WGS sequence"/>
</dbReference>
<proteinExistence type="predicted"/>
<evidence type="ECO:0008006" key="4">
    <source>
        <dbReference type="Google" id="ProtNLM"/>
    </source>
</evidence>
<keyword evidence="1" id="KW-1133">Transmembrane helix</keyword>
<organism evidence="2 3">
    <name type="scientific">Jeongeupia naejangsanensis</name>
    <dbReference type="NCBI Taxonomy" id="613195"/>
    <lineage>
        <taxon>Bacteria</taxon>
        <taxon>Pseudomonadati</taxon>
        <taxon>Pseudomonadota</taxon>
        <taxon>Betaproteobacteria</taxon>
        <taxon>Neisseriales</taxon>
        <taxon>Chitinibacteraceae</taxon>
        <taxon>Jeongeupia</taxon>
    </lineage>
</organism>
<reference evidence="2 3" key="1">
    <citation type="submission" date="2021-01" db="EMBL/GenBank/DDBJ databases">
        <title>Draft Genome Sequence and Polyhydroxyalkanoate Biosynthetic Potential of Jeongeupia naejangsanensis Type Strain DSM 24253.</title>
        <authorList>
            <person name="Turrini P."/>
            <person name="Artuso I."/>
            <person name="Lugli G.A."/>
            <person name="Frangipani E."/>
            <person name="Ventura M."/>
            <person name="Visca P."/>
        </authorList>
    </citation>
    <scope>NUCLEOTIDE SEQUENCE [LARGE SCALE GENOMIC DNA]</scope>
    <source>
        <strain evidence="2 3">DSM 24253</strain>
    </source>
</reference>
<protein>
    <recommendedName>
        <fullName evidence="4">DUF3899 domain-containing protein</fullName>
    </recommendedName>
</protein>
<dbReference type="EMBL" id="JAESND010000007">
    <property type="protein sequence ID" value="MBM3116907.1"/>
    <property type="molecule type" value="Genomic_DNA"/>
</dbReference>
<sequence length="113" mass="12714">MKITINHFFVLCLVLLVITGVIQVFAEKTIESFTGSGFIVGILAIVIAGFRLQSNLNSSQPECTPDQKITEILQENKLKDEHNLQRYLPAGLLFLSGVIWIALMQAVRYFFRA</sequence>
<keyword evidence="1" id="KW-0472">Membrane</keyword>
<gene>
    <name evidence="2" type="ORF">JMJ54_13820</name>
</gene>
<dbReference type="RefSeq" id="WP_203539144.1">
    <property type="nucleotide sequence ID" value="NZ_JAESND010000007.1"/>
</dbReference>
<evidence type="ECO:0000313" key="3">
    <source>
        <dbReference type="Proteomes" id="UP000809431"/>
    </source>
</evidence>